<dbReference type="Proteomes" id="UP000272474">
    <property type="component" value="Unassembled WGS sequence"/>
</dbReference>
<feature type="compositionally biased region" description="Gly residues" evidence="5">
    <location>
        <begin position="96"/>
        <end position="108"/>
    </location>
</feature>
<evidence type="ECO:0000256" key="2">
    <source>
        <dbReference type="ARBA" id="ARBA00022692"/>
    </source>
</evidence>
<proteinExistence type="predicted"/>
<feature type="region of interest" description="Disordered" evidence="5">
    <location>
        <begin position="1"/>
        <end position="115"/>
    </location>
</feature>
<evidence type="ECO:0000313" key="9">
    <source>
        <dbReference type="Proteomes" id="UP000272474"/>
    </source>
</evidence>
<evidence type="ECO:0000256" key="1">
    <source>
        <dbReference type="ARBA" id="ARBA00004141"/>
    </source>
</evidence>
<feature type="transmembrane region" description="Helical" evidence="6">
    <location>
        <begin position="183"/>
        <end position="202"/>
    </location>
</feature>
<evidence type="ECO:0000313" key="8">
    <source>
        <dbReference type="EMBL" id="RKN36878.1"/>
    </source>
</evidence>
<feature type="transmembrane region" description="Helical" evidence="6">
    <location>
        <begin position="246"/>
        <end position="266"/>
    </location>
</feature>
<keyword evidence="2 6" id="KW-0812">Transmembrane</keyword>
<evidence type="ECO:0000256" key="3">
    <source>
        <dbReference type="ARBA" id="ARBA00022989"/>
    </source>
</evidence>
<keyword evidence="4 6" id="KW-0472">Membrane</keyword>
<comment type="subcellular location">
    <subcellularLocation>
        <location evidence="1">Membrane</location>
        <topology evidence="1">Multi-pass membrane protein</topology>
    </subcellularLocation>
</comment>
<evidence type="ECO:0000259" key="7">
    <source>
        <dbReference type="Pfam" id="PF04893"/>
    </source>
</evidence>
<accession>A0A3A9YJ69</accession>
<evidence type="ECO:0000256" key="5">
    <source>
        <dbReference type="SAM" id="MobiDB-lite"/>
    </source>
</evidence>
<feature type="compositionally biased region" description="Low complexity" evidence="5">
    <location>
        <begin position="25"/>
        <end position="50"/>
    </location>
</feature>
<feature type="transmembrane region" description="Helical" evidence="6">
    <location>
        <begin position="144"/>
        <end position="163"/>
    </location>
</feature>
<organism evidence="8 9">
    <name type="scientific">Streptomyces hoynatensis</name>
    <dbReference type="NCBI Taxonomy" id="1141874"/>
    <lineage>
        <taxon>Bacteria</taxon>
        <taxon>Bacillati</taxon>
        <taxon>Actinomycetota</taxon>
        <taxon>Actinomycetes</taxon>
        <taxon>Kitasatosporales</taxon>
        <taxon>Streptomycetaceae</taxon>
        <taxon>Streptomyces</taxon>
    </lineage>
</organism>
<dbReference type="AlphaFoldDB" id="A0A3A9YJ69"/>
<dbReference type="EMBL" id="RBAL01000030">
    <property type="protein sequence ID" value="RKN36878.1"/>
    <property type="molecule type" value="Genomic_DNA"/>
</dbReference>
<dbReference type="GO" id="GO:0016020">
    <property type="term" value="C:membrane"/>
    <property type="evidence" value="ECO:0007669"/>
    <property type="project" value="UniProtKB-SubCell"/>
</dbReference>
<dbReference type="InterPro" id="IPR006977">
    <property type="entry name" value="Yip1_dom"/>
</dbReference>
<feature type="domain" description="Yip1" evidence="7">
    <location>
        <begin position="129"/>
        <end position="291"/>
    </location>
</feature>
<gene>
    <name evidence="8" type="ORF">D7294_29420</name>
</gene>
<comment type="caution">
    <text evidence="8">The sequence shown here is derived from an EMBL/GenBank/DDBJ whole genome shotgun (WGS) entry which is preliminary data.</text>
</comment>
<feature type="transmembrane region" description="Helical" evidence="6">
    <location>
        <begin position="273"/>
        <end position="292"/>
    </location>
</feature>
<sequence>MAGFRRRRDEQPPYGQQAPYPPYQGQPTYQGGPPYQSGQAYRSGPPAHQAGGPGYPAPPPAYQGGDPGYAPGPHHAPAPPEYGYGYRDDYDDQGYDGQGYAGPDGGYGEPAAPAPPPLPPLGWRALLTGIVFRPSDTFWRMRDYPMWVTALIVTFLYGLLAVFGLDDARESLLNTTASAMGPYLLVTGTAMVLGALLLSTVTHNLARQLGGNGLWAPTAGLAMLIMALTDVPRLAFALFLGGGAPLVQVLGWATWLGAGVLFTMMLSRSHEIAWPRALAAATIQLLAVLMLVKLGTI</sequence>
<reference evidence="8 9" key="1">
    <citation type="journal article" date="2014" name="Int. J. Syst. Evol. Microbiol.">
        <title>Streptomyces hoynatensis sp. nov., isolated from deep marine sediment.</title>
        <authorList>
            <person name="Veyisoglu A."/>
            <person name="Sahin N."/>
        </authorList>
    </citation>
    <scope>NUCLEOTIDE SEQUENCE [LARGE SCALE GENOMIC DNA]</scope>
    <source>
        <strain evidence="8 9">KCTC 29097</strain>
    </source>
</reference>
<keyword evidence="9" id="KW-1185">Reference proteome</keyword>
<dbReference type="Pfam" id="PF04893">
    <property type="entry name" value="Yip1"/>
    <property type="match status" value="1"/>
</dbReference>
<keyword evidence="3 6" id="KW-1133">Transmembrane helix</keyword>
<dbReference type="OrthoDB" id="3870840at2"/>
<evidence type="ECO:0000256" key="4">
    <source>
        <dbReference type="ARBA" id="ARBA00023136"/>
    </source>
</evidence>
<name>A0A3A9YJ69_9ACTN</name>
<dbReference type="RefSeq" id="WP_120684866.1">
    <property type="nucleotide sequence ID" value="NZ_RBAL01000030.1"/>
</dbReference>
<feature type="compositionally biased region" description="Low complexity" evidence="5">
    <location>
        <begin position="62"/>
        <end position="73"/>
    </location>
</feature>
<evidence type="ECO:0000256" key="6">
    <source>
        <dbReference type="SAM" id="Phobius"/>
    </source>
</evidence>
<protein>
    <submittedName>
        <fullName evidence="8">YIP1 family protein</fullName>
    </submittedName>
</protein>